<evidence type="ECO:0000256" key="1">
    <source>
        <dbReference type="ARBA" id="ARBA00010688"/>
    </source>
</evidence>
<keyword evidence="5" id="KW-0067">ATP-binding</keyword>
<dbReference type="InterPro" id="IPR011611">
    <property type="entry name" value="PfkB_dom"/>
</dbReference>
<dbReference type="PROSITE" id="PS00583">
    <property type="entry name" value="PFKB_KINASES_1"/>
    <property type="match status" value="1"/>
</dbReference>
<evidence type="ECO:0000259" key="6">
    <source>
        <dbReference type="Pfam" id="PF00294"/>
    </source>
</evidence>
<dbReference type="EMBL" id="BOMB01000057">
    <property type="protein sequence ID" value="GID16349.1"/>
    <property type="molecule type" value="Genomic_DNA"/>
</dbReference>
<keyword evidence="8" id="KW-1185">Reference proteome</keyword>
<sequence>MFTVIGESLVDVVYGRAGAPPTEHVGGSPANVALGLARLGDAVGLVTQFGRDVRGERVEAHLTRAGVTLTGSHLTDRATATATARLAADGSAAYEFDLRWDPATLAAYPGSVAVHTGSLGTLAPGGDVLADLLGRIRRDTVVSYDPNVRPDLHGTREYARAQVERFVRLAHLVKASGDDVAWLYPGEPVADVVARWLAAGPSLVVVTEGGAGARLATPGYTVELPAPPVTVVDTVGAGDSVTSALLDGLYRHGVLTVGALPRLAEETATEVLRRALRAAAITCGRPGADPPTDAELAAAT</sequence>
<protein>
    <submittedName>
        <fullName evidence="7">Ribokinase</fullName>
    </submittedName>
</protein>
<dbReference type="PANTHER" id="PTHR43085:SF1">
    <property type="entry name" value="PSEUDOURIDINE KINASE-RELATED"/>
    <property type="match status" value="1"/>
</dbReference>
<evidence type="ECO:0000256" key="5">
    <source>
        <dbReference type="ARBA" id="ARBA00022840"/>
    </source>
</evidence>
<proteinExistence type="inferred from homology"/>
<evidence type="ECO:0000313" key="8">
    <source>
        <dbReference type="Proteomes" id="UP000612808"/>
    </source>
</evidence>
<dbReference type="Gene3D" id="3.40.1190.20">
    <property type="match status" value="1"/>
</dbReference>
<dbReference type="SUPFAM" id="SSF53613">
    <property type="entry name" value="Ribokinase-like"/>
    <property type="match status" value="1"/>
</dbReference>
<dbReference type="InterPro" id="IPR002173">
    <property type="entry name" value="Carboh/pur_kinase_PfkB_CS"/>
</dbReference>
<dbReference type="InterPro" id="IPR050306">
    <property type="entry name" value="PfkB_Carbo_kinase"/>
</dbReference>
<evidence type="ECO:0000256" key="4">
    <source>
        <dbReference type="ARBA" id="ARBA00022777"/>
    </source>
</evidence>
<accession>A0A8J3NHS6</accession>
<dbReference type="InterPro" id="IPR029056">
    <property type="entry name" value="Ribokinase-like"/>
</dbReference>
<name>A0A8J3NHS6_9ACTN</name>
<dbReference type="Pfam" id="PF00294">
    <property type="entry name" value="PfkB"/>
    <property type="match status" value="1"/>
</dbReference>
<dbReference type="GO" id="GO:0016301">
    <property type="term" value="F:kinase activity"/>
    <property type="evidence" value="ECO:0007669"/>
    <property type="project" value="UniProtKB-KW"/>
</dbReference>
<dbReference type="AlphaFoldDB" id="A0A8J3NHS6"/>
<dbReference type="PANTHER" id="PTHR43085">
    <property type="entry name" value="HEXOKINASE FAMILY MEMBER"/>
    <property type="match status" value="1"/>
</dbReference>
<keyword evidence="2" id="KW-0808">Transferase</keyword>
<feature type="domain" description="Carbohydrate kinase PfkB" evidence="6">
    <location>
        <begin position="21"/>
        <end position="292"/>
    </location>
</feature>
<evidence type="ECO:0000256" key="2">
    <source>
        <dbReference type="ARBA" id="ARBA00022679"/>
    </source>
</evidence>
<keyword evidence="4" id="KW-0418">Kinase</keyword>
<comment type="caution">
    <text evidence="7">The sequence shown here is derived from an EMBL/GenBank/DDBJ whole genome shotgun (WGS) entry which is preliminary data.</text>
</comment>
<dbReference type="Proteomes" id="UP000612808">
    <property type="component" value="Unassembled WGS sequence"/>
</dbReference>
<evidence type="ECO:0000256" key="3">
    <source>
        <dbReference type="ARBA" id="ARBA00022741"/>
    </source>
</evidence>
<dbReference type="CDD" id="cd01167">
    <property type="entry name" value="bac_FRK"/>
    <property type="match status" value="1"/>
</dbReference>
<dbReference type="PROSITE" id="PS00584">
    <property type="entry name" value="PFKB_KINASES_2"/>
    <property type="match status" value="1"/>
</dbReference>
<gene>
    <name evidence="7" type="ORF">Aru02nite_72380</name>
</gene>
<comment type="similarity">
    <text evidence="1">Belongs to the carbohydrate kinase PfkB family.</text>
</comment>
<dbReference type="GO" id="GO:0005524">
    <property type="term" value="F:ATP binding"/>
    <property type="evidence" value="ECO:0007669"/>
    <property type="project" value="UniProtKB-KW"/>
</dbReference>
<organism evidence="7 8">
    <name type="scientific">Actinocatenispora rupis</name>
    <dbReference type="NCBI Taxonomy" id="519421"/>
    <lineage>
        <taxon>Bacteria</taxon>
        <taxon>Bacillati</taxon>
        <taxon>Actinomycetota</taxon>
        <taxon>Actinomycetes</taxon>
        <taxon>Micromonosporales</taxon>
        <taxon>Micromonosporaceae</taxon>
        <taxon>Actinocatenispora</taxon>
    </lineage>
</organism>
<reference evidence="7" key="1">
    <citation type="submission" date="2021-01" db="EMBL/GenBank/DDBJ databases">
        <title>Whole genome shotgun sequence of Actinocatenispora rupis NBRC 107355.</title>
        <authorList>
            <person name="Komaki H."/>
            <person name="Tamura T."/>
        </authorList>
    </citation>
    <scope>NUCLEOTIDE SEQUENCE</scope>
    <source>
        <strain evidence="7">NBRC 107355</strain>
    </source>
</reference>
<evidence type="ECO:0000313" key="7">
    <source>
        <dbReference type="EMBL" id="GID16349.1"/>
    </source>
</evidence>
<keyword evidence="3" id="KW-0547">Nucleotide-binding</keyword>